<reference evidence="1" key="1">
    <citation type="submission" date="2021-02" db="EMBL/GenBank/DDBJ databases">
        <authorList>
            <person name="Nowell W R."/>
        </authorList>
    </citation>
    <scope>NUCLEOTIDE SEQUENCE</scope>
</reference>
<proteinExistence type="predicted"/>
<dbReference type="EMBL" id="CAJOBA010040826">
    <property type="protein sequence ID" value="CAF4101543.1"/>
    <property type="molecule type" value="Genomic_DNA"/>
</dbReference>
<dbReference type="EMBL" id="CAJNOK010019253">
    <property type="protein sequence ID" value="CAF1296350.1"/>
    <property type="molecule type" value="Genomic_DNA"/>
</dbReference>
<sequence length="252" mass="29556">MKCLVLILVLVPVIYTYVRLLYNTDRRHLMNNILGRIYFDCLYSVRTEGKRLVLLPYCIRPAEDEMDILLSLIDSRRNHAVNDISYTFEQLEEQNVTVYNLFNWNASLDLIEQYERYLLKDNNNEEKALFHNCTNGWFGDMCQYRLYMSSTEKSFTKIINERFSMRKVATNPETILKITTGTCYLGLECSIHRLGCLDWREICDGKCDCLDRCEDEAFCSGLCYFGDIEDLCMIIQNLSNLLLLRRVVQMAG</sequence>
<dbReference type="Proteomes" id="UP000677228">
    <property type="component" value="Unassembled WGS sequence"/>
</dbReference>
<comment type="caution">
    <text evidence="1">The sequence shown here is derived from an EMBL/GenBank/DDBJ whole genome shotgun (WGS) entry which is preliminary data.</text>
</comment>
<evidence type="ECO:0000313" key="2">
    <source>
        <dbReference type="EMBL" id="CAF4101543.1"/>
    </source>
</evidence>
<organism evidence="1 3">
    <name type="scientific">Didymodactylos carnosus</name>
    <dbReference type="NCBI Taxonomy" id="1234261"/>
    <lineage>
        <taxon>Eukaryota</taxon>
        <taxon>Metazoa</taxon>
        <taxon>Spiralia</taxon>
        <taxon>Gnathifera</taxon>
        <taxon>Rotifera</taxon>
        <taxon>Eurotatoria</taxon>
        <taxon>Bdelloidea</taxon>
        <taxon>Philodinida</taxon>
        <taxon>Philodinidae</taxon>
        <taxon>Didymodactylos</taxon>
    </lineage>
</organism>
<dbReference type="AlphaFoldDB" id="A0A8S2ESA4"/>
<accession>A0A8S2ESA4</accession>
<evidence type="ECO:0000313" key="1">
    <source>
        <dbReference type="EMBL" id="CAF1296350.1"/>
    </source>
</evidence>
<evidence type="ECO:0000313" key="3">
    <source>
        <dbReference type="Proteomes" id="UP000677228"/>
    </source>
</evidence>
<gene>
    <name evidence="1" type="ORF">OVA965_LOCUS28318</name>
    <name evidence="2" type="ORF">TMI583_LOCUS29068</name>
</gene>
<protein>
    <submittedName>
        <fullName evidence="1">Uncharacterized protein</fullName>
    </submittedName>
</protein>
<name>A0A8S2ESA4_9BILA</name>
<dbReference type="Proteomes" id="UP000682733">
    <property type="component" value="Unassembled WGS sequence"/>
</dbReference>